<dbReference type="GO" id="GO:0008870">
    <property type="term" value="F:galactoside O-acetyltransferase activity"/>
    <property type="evidence" value="ECO:0007669"/>
    <property type="project" value="UniProtKB-EC"/>
</dbReference>
<dbReference type="SUPFAM" id="SSF51161">
    <property type="entry name" value="Trimeric LpxA-like enzymes"/>
    <property type="match status" value="1"/>
</dbReference>
<dbReference type="AlphaFoldDB" id="A0A6N2SM21"/>
<evidence type="ECO:0000313" key="3">
    <source>
        <dbReference type="EMBL" id="VYS94753.1"/>
    </source>
</evidence>
<organism evidence="3">
    <name type="scientific">Anaerostipes caccae</name>
    <dbReference type="NCBI Taxonomy" id="105841"/>
    <lineage>
        <taxon>Bacteria</taxon>
        <taxon>Bacillati</taxon>
        <taxon>Bacillota</taxon>
        <taxon>Clostridia</taxon>
        <taxon>Lachnospirales</taxon>
        <taxon>Lachnospiraceae</taxon>
        <taxon>Anaerostipes</taxon>
    </lineage>
</organism>
<dbReference type="EMBL" id="CACRSQ010000003">
    <property type="protein sequence ID" value="VYS94753.1"/>
    <property type="molecule type" value="Genomic_DNA"/>
</dbReference>
<evidence type="ECO:0000256" key="1">
    <source>
        <dbReference type="ARBA" id="ARBA00007274"/>
    </source>
</evidence>
<dbReference type="Pfam" id="PF14602">
    <property type="entry name" value="Hexapep_2"/>
    <property type="match status" value="1"/>
</dbReference>
<dbReference type="Gene3D" id="2.160.10.10">
    <property type="entry name" value="Hexapeptide repeat proteins"/>
    <property type="match status" value="1"/>
</dbReference>
<dbReference type="InterPro" id="IPR001451">
    <property type="entry name" value="Hexapep"/>
</dbReference>
<name>A0A6N2SM21_9FIRM</name>
<dbReference type="InterPro" id="IPR051159">
    <property type="entry name" value="Hexapeptide_acetyltransf"/>
</dbReference>
<evidence type="ECO:0000256" key="2">
    <source>
        <dbReference type="ARBA" id="ARBA00022679"/>
    </source>
</evidence>
<dbReference type="InterPro" id="IPR011004">
    <property type="entry name" value="Trimer_LpxA-like_sf"/>
</dbReference>
<dbReference type="PANTHER" id="PTHR23416">
    <property type="entry name" value="SIALIC ACID SYNTHASE-RELATED"/>
    <property type="match status" value="1"/>
</dbReference>
<dbReference type="RefSeq" id="WP_006566667.1">
    <property type="nucleotide sequence ID" value="NZ_BAABZP010000001.1"/>
</dbReference>
<dbReference type="PANTHER" id="PTHR23416:SF23">
    <property type="entry name" value="ACETYLTRANSFERASE C18B11.09C-RELATED"/>
    <property type="match status" value="1"/>
</dbReference>
<comment type="similarity">
    <text evidence="1">Belongs to the transferase hexapeptide repeat family.</text>
</comment>
<keyword evidence="2 3" id="KW-0808">Transferase</keyword>
<protein>
    <submittedName>
        <fullName evidence="3">Galactoside O-acetyltransferase</fullName>
        <ecNumber evidence="3">2.3.1.18</ecNumber>
    </submittedName>
</protein>
<sequence length="207" mass="22315">MNNQMELEDFINYVNSGKAVTAGSEIHQYMCMLSQEALRLTAEMNSSYHSPEEIREIFMKLTGKPVDVSFGIFPPFYTDCGKNITIGKNVFINSGCRFQDQGGITIDDGALIGHNVVLATINHELHPQNRGDIYTKPIHIGKNVWIGANAVILPGVTVGDGAVVAAGAVAAEDVPENTVVGGIPAKTIKTIHSAIEKGRRNPIEKGL</sequence>
<dbReference type="EC" id="2.3.1.18" evidence="3"/>
<gene>
    <name evidence="3" type="primary">lacA</name>
    <name evidence="3" type="ORF">ACLFYP115_01044</name>
</gene>
<proteinExistence type="inferred from homology"/>
<accession>A0A6N2SM21</accession>
<dbReference type="Pfam" id="PF00132">
    <property type="entry name" value="Hexapep"/>
    <property type="match status" value="1"/>
</dbReference>
<reference evidence="3" key="1">
    <citation type="submission" date="2019-11" db="EMBL/GenBank/DDBJ databases">
        <authorList>
            <person name="Feng L."/>
        </authorList>
    </citation>
    <scope>NUCLEOTIDE SEQUENCE</scope>
    <source>
        <strain evidence="3">AcaccaeLFYP115</strain>
    </source>
</reference>
<keyword evidence="3" id="KW-0012">Acyltransferase</keyword>